<accession>A0A5N7C787</accession>
<dbReference type="SUPFAM" id="SSF56784">
    <property type="entry name" value="HAD-like"/>
    <property type="match status" value="1"/>
</dbReference>
<sequence>MAAAAGAYPALEDRHVKDTFCLFDVEGTLTPARRTISLEMLQLLSQLRHNCTIGVVNRHCFPEVAPKLISLRLAAPILPARATRHILYESILAL</sequence>
<dbReference type="EMBL" id="ML735259">
    <property type="protein sequence ID" value="KAE8389985.1"/>
    <property type="molecule type" value="Genomic_DNA"/>
</dbReference>
<dbReference type="InterPro" id="IPR023214">
    <property type="entry name" value="HAD_sf"/>
</dbReference>
<dbReference type="Gene3D" id="3.40.50.1000">
    <property type="entry name" value="HAD superfamily/HAD-like"/>
    <property type="match status" value="1"/>
</dbReference>
<reference evidence="1" key="1">
    <citation type="submission" date="2019-04" db="EMBL/GenBank/DDBJ databases">
        <title>Friends and foes A comparative genomics studyof 23 Aspergillus species from section Flavi.</title>
        <authorList>
            <consortium name="DOE Joint Genome Institute"/>
            <person name="Kjaerbolling I."/>
            <person name="Vesth T."/>
            <person name="Frisvad J.C."/>
            <person name="Nybo J.L."/>
            <person name="Theobald S."/>
            <person name="Kildgaard S."/>
            <person name="Isbrandt T."/>
            <person name="Kuo A."/>
            <person name="Sato A."/>
            <person name="Lyhne E.K."/>
            <person name="Kogle M.E."/>
            <person name="Wiebenga A."/>
            <person name="Kun R.S."/>
            <person name="Lubbers R.J."/>
            <person name="Makela M.R."/>
            <person name="Barry K."/>
            <person name="Chovatia M."/>
            <person name="Clum A."/>
            <person name="Daum C."/>
            <person name="Haridas S."/>
            <person name="He G."/>
            <person name="LaButti K."/>
            <person name="Lipzen A."/>
            <person name="Mondo S."/>
            <person name="Riley R."/>
            <person name="Salamov A."/>
            <person name="Simmons B.A."/>
            <person name="Magnuson J.K."/>
            <person name="Henrissat B."/>
            <person name="Mortensen U.H."/>
            <person name="Larsen T.O."/>
            <person name="Devries R.P."/>
            <person name="Grigoriev I.V."/>
            <person name="Machida M."/>
            <person name="Baker S.E."/>
            <person name="Andersen M.R."/>
        </authorList>
    </citation>
    <scope>NUCLEOTIDE SEQUENCE [LARGE SCALE GENOMIC DNA]</scope>
    <source>
        <strain evidence="1">IBT 14317</strain>
    </source>
</reference>
<gene>
    <name evidence="1" type="ORF">BDV23DRAFT_183876</name>
</gene>
<name>A0A5N7C787_PETAA</name>
<protein>
    <recommendedName>
        <fullName evidence="2">HAD-like domain-containing protein</fullName>
    </recommendedName>
</protein>
<evidence type="ECO:0000313" key="1">
    <source>
        <dbReference type="EMBL" id="KAE8389985.1"/>
    </source>
</evidence>
<dbReference type="InterPro" id="IPR036412">
    <property type="entry name" value="HAD-like_sf"/>
</dbReference>
<organism evidence="1">
    <name type="scientific">Petromyces alliaceus</name>
    <name type="common">Aspergillus alliaceus</name>
    <dbReference type="NCBI Taxonomy" id="209559"/>
    <lineage>
        <taxon>Eukaryota</taxon>
        <taxon>Fungi</taxon>
        <taxon>Dikarya</taxon>
        <taxon>Ascomycota</taxon>
        <taxon>Pezizomycotina</taxon>
        <taxon>Eurotiomycetes</taxon>
        <taxon>Eurotiomycetidae</taxon>
        <taxon>Eurotiales</taxon>
        <taxon>Aspergillaceae</taxon>
        <taxon>Aspergillus</taxon>
        <taxon>Aspergillus subgen. Circumdati</taxon>
    </lineage>
</organism>
<dbReference type="OrthoDB" id="10264771at2759"/>
<dbReference type="AlphaFoldDB" id="A0A5N7C787"/>
<evidence type="ECO:0008006" key="2">
    <source>
        <dbReference type="Google" id="ProtNLM"/>
    </source>
</evidence>
<proteinExistence type="predicted"/>
<dbReference type="Proteomes" id="UP000326877">
    <property type="component" value="Unassembled WGS sequence"/>
</dbReference>